<dbReference type="PANTHER" id="PTHR34826:SF2">
    <property type="entry name" value="UPF0590 PROTEIN C409.17C"/>
    <property type="match status" value="1"/>
</dbReference>
<feature type="compositionally biased region" description="Basic residues" evidence="1">
    <location>
        <begin position="1"/>
        <end position="18"/>
    </location>
</feature>
<protein>
    <recommendedName>
        <fullName evidence="2">Domain of unknown function at the cortex 1 domain-containing protein</fullName>
    </recommendedName>
</protein>
<keyword evidence="4" id="KW-1185">Reference proteome</keyword>
<evidence type="ECO:0000313" key="4">
    <source>
        <dbReference type="Proteomes" id="UP001530400"/>
    </source>
</evidence>
<comment type="caution">
    <text evidence="3">The sequence shown here is derived from an EMBL/GenBank/DDBJ whole genome shotgun (WGS) entry which is preliminary data.</text>
</comment>
<feature type="region of interest" description="Disordered" evidence="1">
    <location>
        <begin position="1"/>
        <end position="41"/>
    </location>
</feature>
<dbReference type="InterPro" id="IPR013897">
    <property type="entry name" value="Duc1"/>
</dbReference>
<gene>
    <name evidence="3" type="ORF">ACHAWO_006430</name>
</gene>
<proteinExistence type="predicted"/>
<evidence type="ECO:0000259" key="2">
    <source>
        <dbReference type="Pfam" id="PF08588"/>
    </source>
</evidence>
<dbReference type="EMBL" id="JALLPJ020000715">
    <property type="protein sequence ID" value="KAL3784784.1"/>
    <property type="molecule type" value="Genomic_DNA"/>
</dbReference>
<dbReference type="Proteomes" id="UP001530400">
    <property type="component" value="Unassembled WGS sequence"/>
</dbReference>
<evidence type="ECO:0000313" key="3">
    <source>
        <dbReference type="EMBL" id="KAL3784784.1"/>
    </source>
</evidence>
<evidence type="ECO:0000256" key="1">
    <source>
        <dbReference type="SAM" id="MobiDB-lite"/>
    </source>
</evidence>
<sequence length="451" mass="50160">MLKLKLPSKSKKFTKSGKRSSPTAASSNNSSSDDDNCIDDSSHSVESELLKLYDSCQSLPAERRESSFAKKKDATTATVKDSYSCCSDSIPAIPPSPPSKWPQRPIHLRPSPDSGMKILGVRKSSSNEYLTLHESGYCQGCTLPINNGYEKSGECLVIDFETDLFVGSLLLRVKNISFSSQFCSDAPSEEASTYDTATDNYYFYKKKRTFQATVKGRFKQFGIPMSECITGQMFNRPAGYLPPRVIVKGAVSIISRLAPQLQARLEGDCPRFLSPLVSTAQTVLVQPIKDVTSNQMTDEIIEDNICEPQASDESSIIQSIIASGAGDQIGMSTPPSESNYVSSRIKARKRASDKIFAAKIKTPTFDTNKEYTFEFFQHLITFDDFCLDFVKPIGKHSLHGMLNGQPLKFMAAQQTFDQDGEEALKWLWCFDIWHENLYQDALAANDDRNES</sequence>
<dbReference type="AlphaFoldDB" id="A0ABD3PAM3"/>
<reference evidence="3 4" key="1">
    <citation type="submission" date="2024-10" db="EMBL/GenBank/DDBJ databases">
        <title>Updated reference genomes for cyclostephanoid diatoms.</title>
        <authorList>
            <person name="Roberts W.R."/>
            <person name="Alverson A.J."/>
        </authorList>
    </citation>
    <scope>NUCLEOTIDE SEQUENCE [LARGE SCALE GENOMIC DNA]</scope>
    <source>
        <strain evidence="3 4">AJA010-31</strain>
    </source>
</reference>
<dbReference type="PANTHER" id="PTHR34826">
    <property type="entry name" value="UPF0590 PROTEIN C409.17C"/>
    <property type="match status" value="1"/>
</dbReference>
<dbReference type="Pfam" id="PF08588">
    <property type="entry name" value="Duc1"/>
    <property type="match status" value="1"/>
</dbReference>
<organism evidence="3 4">
    <name type="scientific">Cyclotella atomus</name>
    <dbReference type="NCBI Taxonomy" id="382360"/>
    <lineage>
        <taxon>Eukaryota</taxon>
        <taxon>Sar</taxon>
        <taxon>Stramenopiles</taxon>
        <taxon>Ochrophyta</taxon>
        <taxon>Bacillariophyta</taxon>
        <taxon>Coscinodiscophyceae</taxon>
        <taxon>Thalassiosirophycidae</taxon>
        <taxon>Stephanodiscales</taxon>
        <taxon>Stephanodiscaceae</taxon>
        <taxon>Cyclotella</taxon>
    </lineage>
</organism>
<accession>A0ABD3PAM3</accession>
<name>A0ABD3PAM3_9STRA</name>
<feature type="domain" description="Domain of unknown function at the cortex 1" evidence="2">
    <location>
        <begin position="159"/>
        <end position="433"/>
    </location>
</feature>